<proteinExistence type="predicted"/>
<dbReference type="Pfam" id="PF10469">
    <property type="entry name" value="AKAP7_NLS"/>
    <property type="match status" value="1"/>
</dbReference>
<gene>
    <name evidence="2" type="ORF">VTK73DRAFT_4</name>
</gene>
<organism evidence="2 3">
    <name type="scientific">Phialemonium thermophilum</name>
    <dbReference type="NCBI Taxonomy" id="223376"/>
    <lineage>
        <taxon>Eukaryota</taxon>
        <taxon>Fungi</taxon>
        <taxon>Dikarya</taxon>
        <taxon>Ascomycota</taxon>
        <taxon>Pezizomycotina</taxon>
        <taxon>Sordariomycetes</taxon>
        <taxon>Sordariomycetidae</taxon>
        <taxon>Cephalothecales</taxon>
        <taxon>Cephalothecaceae</taxon>
        <taxon>Phialemonium</taxon>
    </lineage>
</organism>
<dbReference type="SUPFAM" id="SSF55144">
    <property type="entry name" value="LigT-like"/>
    <property type="match status" value="1"/>
</dbReference>
<dbReference type="Gene3D" id="3.90.1140.10">
    <property type="entry name" value="Cyclic phosphodiesterase"/>
    <property type="match status" value="1"/>
</dbReference>
<sequence length="254" mass="27937">MPPKPFPTHFLCVPIVTPSSRPQLALSLEAFAVDVTNPASFGVPREAIRPVGTLHLTLGVFAFPRDKDEGLKKATQLLKSLKVKDLLPTPVPPAPIVQAGEKPTATGPPTLTLRGLASMQSVHKTSVLYAPPVDPDGTLQAFCERVRRIFQEAGLLVEDTRPLLLHATILNTVYAKGVERSEGVGQPRKSFHRRRERLTIDAQGILERYEDQVWLENFKVTKIAICKMGANKIVVDGVEDEVYEVVAETDIYAT</sequence>
<dbReference type="EMBL" id="JAZHXJ010000001">
    <property type="protein sequence ID" value="KAL1884310.1"/>
    <property type="molecule type" value="Genomic_DNA"/>
</dbReference>
<dbReference type="Proteomes" id="UP001586593">
    <property type="component" value="Unassembled WGS sequence"/>
</dbReference>
<comment type="caution">
    <text evidence="2">The sequence shown here is derived from an EMBL/GenBank/DDBJ whole genome shotgun (WGS) entry which is preliminary data.</text>
</comment>
<dbReference type="PANTHER" id="PTHR13360">
    <property type="entry name" value="ACTIVATING SIGNAL COINTEGRATOR 1 COMPLEX SUBUNIT 1"/>
    <property type="match status" value="1"/>
</dbReference>
<protein>
    <recommendedName>
        <fullName evidence="1">A-kinase anchor protein 7-like phosphoesterase domain-containing protein</fullName>
    </recommendedName>
</protein>
<accession>A0ABR3Y8L0</accession>
<keyword evidence="3" id="KW-1185">Reference proteome</keyword>
<reference evidence="2 3" key="1">
    <citation type="journal article" date="2024" name="Commun. Biol.">
        <title>Comparative genomic analysis of thermophilic fungi reveals convergent evolutionary adaptations and gene losses.</title>
        <authorList>
            <person name="Steindorff A.S."/>
            <person name="Aguilar-Pontes M.V."/>
            <person name="Robinson A.J."/>
            <person name="Andreopoulos B."/>
            <person name="LaButti K."/>
            <person name="Kuo A."/>
            <person name="Mondo S."/>
            <person name="Riley R."/>
            <person name="Otillar R."/>
            <person name="Haridas S."/>
            <person name="Lipzen A."/>
            <person name="Grimwood J."/>
            <person name="Schmutz J."/>
            <person name="Clum A."/>
            <person name="Reid I.D."/>
            <person name="Moisan M.C."/>
            <person name="Butler G."/>
            <person name="Nguyen T.T.M."/>
            <person name="Dewar K."/>
            <person name="Conant G."/>
            <person name="Drula E."/>
            <person name="Henrissat B."/>
            <person name="Hansel C."/>
            <person name="Singer S."/>
            <person name="Hutchinson M.I."/>
            <person name="de Vries R.P."/>
            <person name="Natvig D.O."/>
            <person name="Powell A.J."/>
            <person name="Tsang A."/>
            <person name="Grigoriev I.V."/>
        </authorList>
    </citation>
    <scope>NUCLEOTIDE SEQUENCE [LARGE SCALE GENOMIC DNA]</scope>
    <source>
        <strain evidence="2 3">ATCC 24622</strain>
    </source>
</reference>
<evidence type="ECO:0000313" key="2">
    <source>
        <dbReference type="EMBL" id="KAL1884310.1"/>
    </source>
</evidence>
<dbReference type="InterPro" id="IPR009210">
    <property type="entry name" value="ASCC1"/>
</dbReference>
<dbReference type="InterPro" id="IPR019510">
    <property type="entry name" value="AKAP7-like_phosphoesterase"/>
</dbReference>
<feature type="domain" description="A-kinase anchor protein 7-like phosphoesterase" evidence="1">
    <location>
        <begin position="7"/>
        <end position="232"/>
    </location>
</feature>
<evidence type="ECO:0000313" key="3">
    <source>
        <dbReference type="Proteomes" id="UP001586593"/>
    </source>
</evidence>
<name>A0ABR3Y8L0_9PEZI</name>
<dbReference type="InterPro" id="IPR009097">
    <property type="entry name" value="Cyclic_Pdiesterase"/>
</dbReference>
<dbReference type="PANTHER" id="PTHR13360:SF1">
    <property type="entry name" value="ACTIVATING SIGNAL COINTEGRATOR 1 COMPLEX SUBUNIT 1"/>
    <property type="match status" value="1"/>
</dbReference>
<evidence type="ECO:0000259" key="1">
    <source>
        <dbReference type="Pfam" id="PF10469"/>
    </source>
</evidence>